<gene>
    <name evidence="2" type="ORF">HYG85_08580</name>
</gene>
<dbReference type="RefSeq" id="WP_212693123.1">
    <property type="nucleotide sequence ID" value="NZ_CP058561.1"/>
</dbReference>
<keyword evidence="2" id="KW-0489">Methyltransferase</keyword>
<dbReference type="Pfam" id="PF05050">
    <property type="entry name" value="Methyltransf_21"/>
    <property type="match status" value="1"/>
</dbReference>
<dbReference type="AlphaFoldDB" id="A0A8J8SBN8"/>
<organism evidence="2 3">
    <name type="scientific">Vallitalea guaymasensis</name>
    <dbReference type="NCBI Taxonomy" id="1185412"/>
    <lineage>
        <taxon>Bacteria</taxon>
        <taxon>Bacillati</taxon>
        <taxon>Bacillota</taxon>
        <taxon>Clostridia</taxon>
        <taxon>Lachnospirales</taxon>
        <taxon>Vallitaleaceae</taxon>
        <taxon>Vallitalea</taxon>
    </lineage>
</organism>
<dbReference type="NCBIfam" id="TIGR01444">
    <property type="entry name" value="fkbM_fam"/>
    <property type="match status" value="1"/>
</dbReference>
<dbReference type="InterPro" id="IPR029063">
    <property type="entry name" value="SAM-dependent_MTases_sf"/>
</dbReference>
<dbReference type="KEGG" id="vgu:HYG85_08580"/>
<dbReference type="GO" id="GO:0032259">
    <property type="term" value="P:methylation"/>
    <property type="evidence" value="ECO:0007669"/>
    <property type="project" value="UniProtKB-KW"/>
</dbReference>
<dbReference type="GO" id="GO:0008168">
    <property type="term" value="F:methyltransferase activity"/>
    <property type="evidence" value="ECO:0007669"/>
    <property type="project" value="UniProtKB-KW"/>
</dbReference>
<keyword evidence="3" id="KW-1185">Reference proteome</keyword>
<reference evidence="2 3" key="1">
    <citation type="submission" date="2020-07" db="EMBL/GenBank/DDBJ databases">
        <title>Vallitalea guaymasensis genome.</title>
        <authorList>
            <person name="Postec A."/>
        </authorList>
    </citation>
    <scope>NUCLEOTIDE SEQUENCE [LARGE SCALE GENOMIC DNA]</scope>
    <source>
        <strain evidence="2 3">Ra1766G1</strain>
    </source>
</reference>
<evidence type="ECO:0000313" key="3">
    <source>
        <dbReference type="Proteomes" id="UP000677305"/>
    </source>
</evidence>
<dbReference type="Gene3D" id="3.40.50.150">
    <property type="entry name" value="Vaccinia Virus protein VP39"/>
    <property type="match status" value="1"/>
</dbReference>
<dbReference type="SUPFAM" id="SSF53335">
    <property type="entry name" value="S-adenosyl-L-methionine-dependent methyltransferases"/>
    <property type="match status" value="1"/>
</dbReference>
<keyword evidence="2" id="KW-0808">Transferase</keyword>
<dbReference type="InterPro" id="IPR052514">
    <property type="entry name" value="SAM-dependent_MTase"/>
</dbReference>
<accession>A0A8J8SBN8</accession>
<dbReference type="PANTHER" id="PTHR34203">
    <property type="entry name" value="METHYLTRANSFERASE, FKBM FAMILY PROTEIN"/>
    <property type="match status" value="1"/>
</dbReference>
<proteinExistence type="predicted"/>
<evidence type="ECO:0000259" key="1">
    <source>
        <dbReference type="Pfam" id="PF05050"/>
    </source>
</evidence>
<evidence type="ECO:0000313" key="2">
    <source>
        <dbReference type="EMBL" id="QUH28973.1"/>
    </source>
</evidence>
<sequence length="312" mass="36578">MLQEIIEDYNNGKLDKKQYSQRLFKMHEILIDYTKLLQSSIVQNIIIGKEEVIITINNYNHELKMKLNETDAGAVIVSILNNGNYEQEELEMSLKIINMLEDNSIIFDVGANLGWYTINILKNIKNSMVYSFEPINKTCNQLKRNLELNGLMTQNIYNLGFYNDDKVLEFFYNKIESGASSIIDLRQNELTEKVKCKVKKMDTFITDNNINKLDFIKCDVEGSELFVYQGGLDAITRFKPVIFSEMLRKWSAKFGYHPNKIIDFFSNIDYRCFVINNKQLKQIKTINENTIETNYFFLHQNKHSNIIKQLAY</sequence>
<name>A0A8J8SBN8_9FIRM</name>
<dbReference type="PANTHER" id="PTHR34203:SF13">
    <property type="entry name" value="EXPRESSED PROTEIN"/>
    <property type="match status" value="1"/>
</dbReference>
<dbReference type="EMBL" id="CP058561">
    <property type="protein sequence ID" value="QUH28973.1"/>
    <property type="molecule type" value="Genomic_DNA"/>
</dbReference>
<protein>
    <submittedName>
        <fullName evidence="2">FkbM family methyltransferase</fullName>
    </submittedName>
</protein>
<dbReference type="InterPro" id="IPR006342">
    <property type="entry name" value="FkbM_mtfrase"/>
</dbReference>
<feature type="domain" description="Methyltransferase FkbM" evidence="1">
    <location>
        <begin position="108"/>
        <end position="272"/>
    </location>
</feature>
<dbReference type="Proteomes" id="UP000677305">
    <property type="component" value="Chromosome"/>
</dbReference>